<dbReference type="Pfam" id="PF03959">
    <property type="entry name" value="FSH1"/>
    <property type="match status" value="1"/>
</dbReference>
<evidence type="ECO:0000256" key="3">
    <source>
        <dbReference type="ARBA" id="ARBA00022801"/>
    </source>
</evidence>
<dbReference type="RefSeq" id="WP_341366790.1">
    <property type="nucleotide sequence ID" value="NZ_CP150951.2"/>
</dbReference>
<dbReference type="InterPro" id="IPR045851">
    <property type="entry name" value="AMP-bd_C_sf"/>
</dbReference>
<dbReference type="Proteomes" id="UP001440612">
    <property type="component" value="Chromosome"/>
</dbReference>
<dbReference type="SUPFAM" id="SSF47336">
    <property type="entry name" value="ACP-like"/>
    <property type="match status" value="2"/>
</dbReference>
<accession>A0ABZ2V641</accession>
<keyword evidence="1" id="KW-0596">Phosphopantetheine</keyword>
<dbReference type="Gene3D" id="3.40.50.1820">
    <property type="entry name" value="alpha/beta hydrolase"/>
    <property type="match status" value="2"/>
</dbReference>
<evidence type="ECO:0000259" key="4">
    <source>
        <dbReference type="PROSITE" id="PS50075"/>
    </source>
</evidence>
<name>A0ABZ2V641_9RHOB</name>
<dbReference type="InterPro" id="IPR020806">
    <property type="entry name" value="PKS_PP-bd"/>
</dbReference>
<evidence type="ECO:0000313" key="5">
    <source>
        <dbReference type="EMBL" id="WZC48677.1"/>
    </source>
</evidence>
<organism evidence="5 6">
    <name type="scientific">Yoonia phaeophyticola</name>
    <dbReference type="NCBI Taxonomy" id="3137369"/>
    <lineage>
        <taxon>Bacteria</taxon>
        <taxon>Pseudomonadati</taxon>
        <taxon>Pseudomonadota</taxon>
        <taxon>Alphaproteobacteria</taxon>
        <taxon>Rhodobacterales</taxon>
        <taxon>Paracoccaceae</taxon>
        <taxon>Yoonia</taxon>
    </lineage>
</organism>
<protein>
    <submittedName>
        <fullName evidence="5">Phosphopantetheine-binding protein</fullName>
    </submittedName>
</protein>
<dbReference type="InterPro" id="IPR036736">
    <property type="entry name" value="ACP-like_sf"/>
</dbReference>
<sequence>MQITGRVKDIINVGGETIAPMDVETALECYPPFVEAETKPQFMVFARSNSELGEEVALAIANAPSDLDIAHIHQWAAQQLPDAAVPKSYVMMPALPLTATGKRRRVAFAAHFNAQLASRPIGALQSFIWQESDRAAYLLDEQNTNRAQKPSASTTSSITLDDVLLAVQGFLNLPAPIGVDTHLGDAGVNSFVAMELAVHLGNRFGCSLPNWIVSDQPSVRALHSTIAGEVAKPAIADTSFDAKRPHNEKPITRMLFLHGEGADGDLMEKSMRATHWTGRLSDRIDFTFIDAPHRCAPKLAFHPVAFEARLYGKAHYYSWGTMQTQSLAESVAHVQKALESLGPFDAIGGICNGALVAALVASQNAELELLLSMSASPLERLADGVDQLRQITAPNTIHLVSAKDEMHSVGQQLEITALCNKATVLQHDRGHAVPLLEPDLEDNLRRVTHGDLHLHRQPAVKPHAPTNTSENRATVVKYAPRVASVMGRVLKMDEPDIRDDFFNVGGDSLKAITLALQLEKEFRVDLPFELLFERPASAEKIAETIAGRLNPSTQQSVLALNNAPSSRLIFALPILSGITSGYIEIARALEDEVRVEAVRSHLLVSGRWPYSCSLDDVALDLATTIAQRSDRSEINLIGASAAGILAFETARLLVDWGFSIGCLALIDTDSTPDGNRWPIAFETFFEWGKAVSKWRRGKKYQRRTYREFHFRAQLNSWTPRPIPAARPMFFKAEQGTIDQVQIQRWRHLLNNSLELISIEGRHARFTKPDVASRIAHFINRRV</sequence>
<keyword evidence="2" id="KW-0597">Phosphoprotein</keyword>
<dbReference type="InterPro" id="IPR001031">
    <property type="entry name" value="Thioesterase"/>
</dbReference>
<dbReference type="InterPro" id="IPR029058">
    <property type="entry name" value="AB_hydrolase_fold"/>
</dbReference>
<dbReference type="EMBL" id="CP150951">
    <property type="protein sequence ID" value="WZC48677.1"/>
    <property type="molecule type" value="Genomic_DNA"/>
</dbReference>
<keyword evidence="3" id="KW-0378">Hydrolase</keyword>
<proteinExistence type="predicted"/>
<reference evidence="6" key="1">
    <citation type="submission" date="2024-04" db="EMBL/GenBank/DDBJ databases">
        <title>Phylogenomic analyses of a clade within the roseobacter group suggest taxonomic reassignments of species of the genera Aestuariivita, Citreicella, Loktanella, Nautella, Pelagibaca, Ruegeria, Thalassobius, Thiobacimonas and Tropicibacter, and the proposal o.</title>
        <authorList>
            <person name="Jeon C.O."/>
        </authorList>
    </citation>
    <scope>NUCLEOTIDE SEQUENCE [LARGE SCALE GENOMIC DNA]</scope>
    <source>
        <strain evidence="6">BS5-3</strain>
    </source>
</reference>
<feature type="domain" description="Carrier" evidence="4">
    <location>
        <begin position="469"/>
        <end position="549"/>
    </location>
</feature>
<dbReference type="SUPFAM" id="SSF56801">
    <property type="entry name" value="Acetyl-CoA synthetase-like"/>
    <property type="match status" value="1"/>
</dbReference>
<feature type="domain" description="Carrier" evidence="4">
    <location>
        <begin position="154"/>
        <end position="230"/>
    </location>
</feature>
<dbReference type="PANTHER" id="PTHR48070">
    <property type="entry name" value="ESTERASE OVCA2"/>
    <property type="match status" value="1"/>
</dbReference>
<evidence type="ECO:0000256" key="2">
    <source>
        <dbReference type="ARBA" id="ARBA00022553"/>
    </source>
</evidence>
<dbReference type="Pfam" id="PF00975">
    <property type="entry name" value="Thioesterase"/>
    <property type="match status" value="1"/>
</dbReference>
<dbReference type="PANTHER" id="PTHR48070:SF6">
    <property type="entry name" value="ESTERASE OVCA2"/>
    <property type="match status" value="1"/>
</dbReference>
<dbReference type="Gene3D" id="1.10.1200.10">
    <property type="entry name" value="ACP-like"/>
    <property type="match status" value="2"/>
</dbReference>
<evidence type="ECO:0000313" key="6">
    <source>
        <dbReference type="Proteomes" id="UP001440612"/>
    </source>
</evidence>
<dbReference type="InterPro" id="IPR005645">
    <property type="entry name" value="FSH-like_dom"/>
</dbReference>
<dbReference type="SUPFAM" id="SSF53474">
    <property type="entry name" value="alpha/beta-Hydrolases"/>
    <property type="match status" value="2"/>
</dbReference>
<dbReference type="InterPro" id="IPR050593">
    <property type="entry name" value="LovG"/>
</dbReference>
<gene>
    <name evidence="5" type="ORF">AABB29_17845</name>
</gene>
<dbReference type="SMART" id="SM00823">
    <property type="entry name" value="PKS_PP"/>
    <property type="match status" value="2"/>
</dbReference>
<evidence type="ECO:0000256" key="1">
    <source>
        <dbReference type="ARBA" id="ARBA00022450"/>
    </source>
</evidence>
<dbReference type="PROSITE" id="PS50075">
    <property type="entry name" value="CARRIER"/>
    <property type="match status" value="2"/>
</dbReference>
<keyword evidence="6" id="KW-1185">Reference proteome</keyword>
<dbReference type="InterPro" id="IPR009081">
    <property type="entry name" value="PP-bd_ACP"/>
</dbReference>
<dbReference type="Pfam" id="PF00550">
    <property type="entry name" value="PP-binding"/>
    <property type="match status" value="2"/>
</dbReference>
<dbReference type="Gene3D" id="3.30.300.30">
    <property type="match status" value="1"/>
</dbReference>